<evidence type="ECO:0000313" key="2">
    <source>
        <dbReference type="Proteomes" id="UP001211894"/>
    </source>
</evidence>
<dbReference type="EMBL" id="JAQKAB010000001">
    <property type="protein sequence ID" value="MDA7025024.1"/>
    <property type="molecule type" value="Genomic_DNA"/>
</dbReference>
<reference evidence="1 2" key="1">
    <citation type="submission" date="2023-01" db="EMBL/GenBank/DDBJ databases">
        <title>Bacillus changyiensis sp. nov., isolated from a coastal deposit.</title>
        <authorList>
            <person name="Xiao G."/>
            <person name="Lai Q."/>
            <person name="Hu Z."/>
            <person name="Shao Z."/>
        </authorList>
    </citation>
    <scope>NUCLEOTIDE SEQUENCE [LARGE SCALE GENOMIC DNA]</scope>
    <source>
        <strain evidence="1 2">CLL-7-23</strain>
    </source>
</reference>
<proteinExistence type="predicted"/>
<dbReference type="Proteomes" id="UP001211894">
    <property type="component" value="Unassembled WGS sequence"/>
</dbReference>
<evidence type="ECO:0000313" key="1">
    <source>
        <dbReference type="EMBL" id="MDA7025024.1"/>
    </source>
</evidence>
<dbReference type="RefSeq" id="WP_271338889.1">
    <property type="nucleotide sequence ID" value="NZ_JAQKAB010000001.1"/>
</dbReference>
<comment type="caution">
    <text evidence="1">The sequence shown here is derived from an EMBL/GenBank/DDBJ whole genome shotgun (WGS) entry which is preliminary data.</text>
</comment>
<organism evidence="1 2">
    <name type="scientific">Bacillus changyiensis</name>
    <dbReference type="NCBI Taxonomy" id="3004103"/>
    <lineage>
        <taxon>Bacteria</taxon>
        <taxon>Bacillati</taxon>
        <taxon>Bacillota</taxon>
        <taxon>Bacilli</taxon>
        <taxon>Bacillales</taxon>
        <taxon>Bacillaceae</taxon>
        <taxon>Bacillus</taxon>
    </lineage>
</organism>
<sequence>MNDIVFTLEFDDDVANSDANEFLKKGWTLLHVGSKLIEILDNGQAYYNTVYVVGANQQQYDEYKTELENDSFASLLDS</sequence>
<name>A0ABT4WYA9_9BACI</name>
<gene>
    <name evidence="1" type="ORF">PJ311_00180</name>
</gene>
<protein>
    <submittedName>
        <fullName evidence="1">Uncharacterized protein</fullName>
    </submittedName>
</protein>
<accession>A0ABT4WYA9</accession>
<keyword evidence="2" id="KW-1185">Reference proteome</keyword>